<evidence type="ECO:0000313" key="2">
    <source>
        <dbReference type="Proteomes" id="UP001346869"/>
    </source>
</evidence>
<reference evidence="1 2" key="1">
    <citation type="journal article" date="2023" name="Genes (Basel)">
        <title>Chromosome-Level Genome Assembly and Circadian Gene Repertoire of the Patagonia Blennie Eleginops maclovinus-The Closest Ancestral Proxy of Antarctic Cryonotothenioids.</title>
        <authorList>
            <person name="Cheng C.C."/>
            <person name="Rivera-Colon A.G."/>
            <person name="Minhas B.F."/>
            <person name="Wilson L."/>
            <person name="Rayamajhi N."/>
            <person name="Vargas-Chacoff L."/>
            <person name="Catchen J.M."/>
        </authorList>
    </citation>
    <scope>NUCLEOTIDE SEQUENCE [LARGE SCALE GENOMIC DNA]</scope>
    <source>
        <strain evidence="1">JMC-PN-2008</strain>
    </source>
</reference>
<dbReference type="AlphaFoldDB" id="A0AAN7XAG2"/>
<reference evidence="1 2" key="2">
    <citation type="journal article" date="2023" name="Mol. Biol. Evol.">
        <title>Genomics of Secondarily Temperate Adaptation in the Only Non-Antarctic Icefish.</title>
        <authorList>
            <person name="Rivera-Colon A.G."/>
            <person name="Rayamajhi N."/>
            <person name="Minhas B.F."/>
            <person name="Madrigal G."/>
            <person name="Bilyk K.T."/>
            <person name="Yoon V."/>
            <person name="Hune M."/>
            <person name="Gregory S."/>
            <person name="Cheng C.H.C."/>
            <person name="Catchen J.M."/>
        </authorList>
    </citation>
    <scope>NUCLEOTIDE SEQUENCE [LARGE SCALE GENOMIC DNA]</scope>
    <source>
        <strain evidence="1">JMC-PN-2008</strain>
    </source>
</reference>
<protein>
    <submittedName>
        <fullName evidence="1">Uncharacterized protein</fullName>
    </submittedName>
</protein>
<comment type="caution">
    <text evidence="1">The sequence shown here is derived from an EMBL/GenBank/DDBJ whole genome shotgun (WGS) entry which is preliminary data.</text>
</comment>
<dbReference type="Proteomes" id="UP001346869">
    <property type="component" value="Unassembled WGS sequence"/>
</dbReference>
<proteinExistence type="predicted"/>
<dbReference type="EMBL" id="JAUZQC010000016">
    <property type="protein sequence ID" value="KAK5857130.1"/>
    <property type="molecule type" value="Genomic_DNA"/>
</dbReference>
<organism evidence="1 2">
    <name type="scientific">Eleginops maclovinus</name>
    <name type="common">Patagonian blennie</name>
    <name type="synonym">Eleginus maclovinus</name>
    <dbReference type="NCBI Taxonomy" id="56733"/>
    <lineage>
        <taxon>Eukaryota</taxon>
        <taxon>Metazoa</taxon>
        <taxon>Chordata</taxon>
        <taxon>Craniata</taxon>
        <taxon>Vertebrata</taxon>
        <taxon>Euteleostomi</taxon>
        <taxon>Actinopterygii</taxon>
        <taxon>Neopterygii</taxon>
        <taxon>Teleostei</taxon>
        <taxon>Neoteleostei</taxon>
        <taxon>Acanthomorphata</taxon>
        <taxon>Eupercaria</taxon>
        <taxon>Perciformes</taxon>
        <taxon>Notothenioidei</taxon>
        <taxon>Eleginopidae</taxon>
        <taxon>Eleginops</taxon>
    </lineage>
</organism>
<name>A0AAN7XAG2_ELEMC</name>
<gene>
    <name evidence="1" type="ORF">PBY51_010396</name>
</gene>
<evidence type="ECO:0000313" key="1">
    <source>
        <dbReference type="EMBL" id="KAK5857130.1"/>
    </source>
</evidence>
<keyword evidence="2" id="KW-1185">Reference proteome</keyword>
<sequence>MNRNLPAVTRETQRQLRTSGNKKLSIFLTLPFTLAGGAAVLTAELLCRRCCCSAFTSVHAYRLDWEGKGNGWSAVFSTSAHSTASSVPRATRNQPASHSDHRVLSRLLPFRCFGVPTVLPKKPSPVCCW</sequence>
<accession>A0AAN7XAG2</accession>